<keyword evidence="2 12" id="KW-0723">Serine/threonine-protein kinase</keyword>
<dbReference type="SUPFAM" id="SSF56112">
    <property type="entry name" value="Protein kinase-like (PK-like)"/>
    <property type="match status" value="1"/>
</dbReference>
<feature type="transmembrane region" description="Helical" evidence="10">
    <location>
        <begin position="300"/>
        <end position="323"/>
    </location>
</feature>
<comment type="catalytic activity">
    <reaction evidence="8">
        <text>L-seryl-[protein] + ATP = O-phospho-L-seryl-[protein] + ADP + H(+)</text>
        <dbReference type="Rhea" id="RHEA:17989"/>
        <dbReference type="Rhea" id="RHEA-COMP:9863"/>
        <dbReference type="Rhea" id="RHEA-COMP:11604"/>
        <dbReference type="ChEBI" id="CHEBI:15378"/>
        <dbReference type="ChEBI" id="CHEBI:29999"/>
        <dbReference type="ChEBI" id="CHEBI:30616"/>
        <dbReference type="ChEBI" id="CHEBI:83421"/>
        <dbReference type="ChEBI" id="CHEBI:456216"/>
        <dbReference type="EC" id="2.7.11.1"/>
    </reaction>
</comment>
<feature type="domain" description="Protein kinase" evidence="11">
    <location>
        <begin position="14"/>
        <end position="272"/>
    </location>
</feature>
<dbReference type="EC" id="2.7.11.1" evidence="1"/>
<proteinExistence type="predicted"/>
<organism evidence="12 13">
    <name type="scientific">Candidatus Desulfosporosinus infrequens</name>
    <dbReference type="NCBI Taxonomy" id="2043169"/>
    <lineage>
        <taxon>Bacteria</taxon>
        <taxon>Bacillati</taxon>
        <taxon>Bacillota</taxon>
        <taxon>Clostridia</taxon>
        <taxon>Eubacteriales</taxon>
        <taxon>Desulfitobacteriaceae</taxon>
        <taxon>Desulfosporosinus</taxon>
    </lineage>
</organism>
<dbReference type="PROSITE" id="PS00108">
    <property type="entry name" value="PROTEIN_KINASE_ST"/>
    <property type="match status" value="1"/>
</dbReference>
<dbReference type="Proteomes" id="UP000238916">
    <property type="component" value="Unassembled WGS sequence"/>
</dbReference>
<dbReference type="PROSITE" id="PS00107">
    <property type="entry name" value="PROTEIN_KINASE_ATP"/>
    <property type="match status" value="1"/>
</dbReference>
<dbReference type="Pfam" id="PF00069">
    <property type="entry name" value="Pkinase"/>
    <property type="match status" value="1"/>
</dbReference>
<evidence type="ECO:0000256" key="7">
    <source>
        <dbReference type="ARBA" id="ARBA00047899"/>
    </source>
</evidence>
<dbReference type="InterPro" id="IPR000719">
    <property type="entry name" value="Prot_kinase_dom"/>
</dbReference>
<dbReference type="AlphaFoldDB" id="A0A2U3KXK2"/>
<name>A0A2U3KXK2_9FIRM</name>
<keyword evidence="10" id="KW-1133">Transmembrane helix</keyword>
<evidence type="ECO:0000256" key="1">
    <source>
        <dbReference type="ARBA" id="ARBA00012513"/>
    </source>
</evidence>
<dbReference type="Gene3D" id="1.10.510.10">
    <property type="entry name" value="Transferase(Phosphotransferase) domain 1"/>
    <property type="match status" value="1"/>
</dbReference>
<accession>A0A2U3KXK2</accession>
<sequence length="325" mass="36012">MIIPEIGDTFENRYKLLKQLGQGGFASAFLAEDALTGEKIVLKFPDITQLGDPAVYERFRRELAIGKLLNHPDLPVALTCSEGSPPYLVLKFIEGENLASVLHEKGRFPVDQAVNLVANLLDAIHHCHEQGVYHRDIKPENLLLAPDGHLKILDFGIALMEGGPRVTWRGFSGLMGTPEYMAPEQIRGERGGAQSDIYSIGCLLYHMLAGNPPFTGDNPLSIMHQHLTTDPRPIPEIIPGIQLGIWAVIKRALRRRKEERYPSAFEMANDLRHLEKVDLEGLNTIDPPLVAVMTNERTPWLFVGGAVIVGLVLALVLVGLSIFRK</sequence>
<comment type="catalytic activity">
    <reaction evidence="7">
        <text>L-threonyl-[protein] + ATP = O-phospho-L-threonyl-[protein] + ADP + H(+)</text>
        <dbReference type="Rhea" id="RHEA:46608"/>
        <dbReference type="Rhea" id="RHEA-COMP:11060"/>
        <dbReference type="Rhea" id="RHEA-COMP:11605"/>
        <dbReference type="ChEBI" id="CHEBI:15378"/>
        <dbReference type="ChEBI" id="CHEBI:30013"/>
        <dbReference type="ChEBI" id="CHEBI:30616"/>
        <dbReference type="ChEBI" id="CHEBI:61977"/>
        <dbReference type="ChEBI" id="CHEBI:456216"/>
        <dbReference type="EC" id="2.7.11.1"/>
    </reaction>
</comment>
<dbReference type="GO" id="GO:0005524">
    <property type="term" value="F:ATP binding"/>
    <property type="evidence" value="ECO:0007669"/>
    <property type="project" value="UniProtKB-UniRule"/>
</dbReference>
<gene>
    <name evidence="12" type="ORF">SBF1_3060002</name>
</gene>
<evidence type="ECO:0000256" key="4">
    <source>
        <dbReference type="ARBA" id="ARBA00022741"/>
    </source>
</evidence>
<evidence type="ECO:0000256" key="2">
    <source>
        <dbReference type="ARBA" id="ARBA00022527"/>
    </source>
</evidence>
<dbReference type="GO" id="GO:0004674">
    <property type="term" value="F:protein serine/threonine kinase activity"/>
    <property type="evidence" value="ECO:0007669"/>
    <property type="project" value="UniProtKB-KW"/>
</dbReference>
<evidence type="ECO:0000256" key="5">
    <source>
        <dbReference type="ARBA" id="ARBA00022777"/>
    </source>
</evidence>
<keyword evidence="10" id="KW-0812">Transmembrane</keyword>
<dbReference type="EMBL" id="OMOF01000231">
    <property type="protein sequence ID" value="SPF44330.1"/>
    <property type="molecule type" value="Genomic_DNA"/>
</dbReference>
<keyword evidence="10" id="KW-0472">Membrane</keyword>
<keyword evidence="6 9" id="KW-0067">ATP-binding</keyword>
<keyword evidence="5 12" id="KW-0418">Kinase</keyword>
<evidence type="ECO:0000256" key="3">
    <source>
        <dbReference type="ARBA" id="ARBA00022679"/>
    </source>
</evidence>
<dbReference type="PROSITE" id="PS50011">
    <property type="entry name" value="PROTEIN_KINASE_DOM"/>
    <property type="match status" value="1"/>
</dbReference>
<dbReference type="PANTHER" id="PTHR43289:SF6">
    <property type="entry name" value="SERINE_THREONINE-PROTEIN KINASE NEKL-3"/>
    <property type="match status" value="1"/>
</dbReference>
<dbReference type="PANTHER" id="PTHR43289">
    <property type="entry name" value="MITOGEN-ACTIVATED PROTEIN KINASE KINASE KINASE 20-RELATED"/>
    <property type="match status" value="1"/>
</dbReference>
<dbReference type="FunFam" id="1.10.510.10:FF:000021">
    <property type="entry name" value="Serine/threonine protein kinase"/>
    <property type="match status" value="1"/>
</dbReference>
<keyword evidence="3" id="KW-0808">Transferase</keyword>
<evidence type="ECO:0000256" key="6">
    <source>
        <dbReference type="ARBA" id="ARBA00022840"/>
    </source>
</evidence>
<dbReference type="InterPro" id="IPR017441">
    <property type="entry name" value="Protein_kinase_ATP_BS"/>
</dbReference>
<protein>
    <recommendedName>
        <fullName evidence="1">non-specific serine/threonine protein kinase</fullName>
        <ecNumber evidence="1">2.7.11.1</ecNumber>
    </recommendedName>
</protein>
<dbReference type="InterPro" id="IPR011009">
    <property type="entry name" value="Kinase-like_dom_sf"/>
</dbReference>
<evidence type="ECO:0000256" key="8">
    <source>
        <dbReference type="ARBA" id="ARBA00048679"/>
    </source>
</evidence>
<dbReference type="CDD" id="cd14014">
    <property type="entry name" value="STKc_PknB_like"/>
    <property type="match status" value="1"/>
</dbReference>
<reference evidence="13" key="1">
    <citation type="submission" date="2018-02" db="EMBL/GenBank/DDBJ databases">
        <authorList>
            <person name="Hausmann B."/>
        </authorList>
    </citation>
    <scope>NUCLEOTIDE SEQUENCE [LARGE SCALE GENOMIC DNA]</scope>
    <source>
        <strain evidence="13">Peat soil MAG SbF1</strain>
    </source>
</reference>
<evidence type="ECO:0000313" key="13">
    <source>
        <dbReference type="Proteomes" id="UP000238916"/>
    </source>
</evidence>
<evidence type="ECO:0000259" key="11">
    <source>
        <dbReference type="PROSITE" id="PS50011"/>
    </source>
</evidence>
<keyword evidence="4 9" id="KW-0547">Nucleotide-binding</keyword>
<evidence type="ECO:0000256" key="9">
    <source>
        <dbReference type="PROSITE-ProRule" id="PRU10141"/>
    </source>
</evidence>
<feature type="binding site" evidence="9">
    <location>
        <position position="43"/>
    </location>
    <ligand>
        <name>ATP</name>
        <dbReference type="ChEBI" id="CHEBI:30616"/>
    </ligand>
</feature>
<dbReference type="InterPro" id="IPR008271">
    <property type="entry name" value="Ser/Thr_kinase_AS"/>
</dbReference>
<dbReference type="SMART" id="SM00220">
    <property type="entry name" value="S_TKc"/>
    <property type="match status" value="1"/>
</dbReference>
<evidence type="ECO:0000313" key="12">
    <source>
        <dbReference type="EMBL" id="SPF44330.1"/>
    </source>
</evidence>
<evidence type="ECO:0000256" key="10">
    <source>
        <dbReference type="SAM" id="Phobius"/>
    </source>
</evidence>